<proteinExistence type="predicted"/>
<accession>E0XYC5</accession>
<reference evidence="1" key="1">
    <citation type="journal article" date="2011" name="Environ. Microbiol.">
        <title>Time-series analyses of Monterey Bay coastal microbial picoplankton using a 'genome proxy' microarray.</title>
        <authorList>
            <person name="Rich V.I."/>
            <person name="Pham V.D."/>
            <person name="Eppley J."/>
            <person name="Shi Y."/>
            <person name="DeLong E.F."/>
        </authorList>
    </citation>
    <scope>NUCLEOTIDE SEQUENCE</scope>
</reference>
<name>E0XYC5_9GAMM</name>
<organism evidence="1">
    <name type="scientific">uncultured Pseudomonadales bacterium HF0500_12O04</name>
    <dbReference type="NCBI Taxonomy" id="710779"/>
    <lineage>
        <taxon>Bacteria</taxon>
        <taxon>Pseudomonadati</taxon>
        <taxon>Pseudomonadota</taxon>
        <taxon>Gammaproteobacteria</taxon>
        <taxon>Pseudomonadales</taxon>
        <taxon>environmental samples</taxon>
    </lineage>
</organism>
<dbReference type="AlphaFoldDB" id="E0XYC5"/>
<evidence type="ECO:0000313" key="1">
    <source>
        <dbReference type="EMBL" id="ADI19416.1"/>
    </source>
</evidence>
<protein>
    <submittedName>
        <fullName evidence="1">Uncharacterized protein</fullName>
    </submittedName>
</protein>
<sequence length="121" mass="13300">MDLDAFKVTRVFTIKANGLGLLGVAHPLMHTMTVFCQQVGHGGAKASASQDRNSVLFSHMQSRFPSSSGNTGIIRSTSPLAYRELCLKKCKTSVNMPLWFSHSRGSFAALQNERQQVKDDN</sequence>
<dbReference type="EMBL" id="GU474920">
    <property type="protein sequence ID" value="ADI19416.1"/>
    <property type="molecule type" value="Genomic_DNA"/>
</dbReference>